<dbReference type="SUPFAM" id="SSF47413">
    <property type="entry name" value="lambda repressor-like DNA-binding domains"/>
    <property type="match status" value="1"/>
</dbReference>
<evidence type="ECO:0000256" key="1">
    <source>
        <dbReference type="ARBA" id="ARBA00023125"/>
    </source>
</evidence>
<name>A0A8B2YZB1_9LACO</name>
<keyword evidence="2" id="KW-0472">Membrane</keyword>
<keyword evidence="2" id="KW-0812">Transmembrane</keyword>
<proteinExistence type="predicted"/>
<dbReference type="Proteomes" id="UP000260790">
    <property type="component" value="Unassembled WGS sequence"/>
</dbReference>
<evidence type="ECO:0000313" key="4">
    <source>
        <dbReference type="EMBL" id="RGK45230.1"/>
    </source>
</evidence>
<dbReference type="CDD" id="cd00093">
    <property type="entry name" value="HTH_XRE"/>
    <property type="match status" value="1"/>
</dbReference>
<comment type="caution">
    <text evidence="4">The sequence shown here is derived from an EMBL/GenBank/DDBJ whole genome shotgun (WGS) entry which is preliminary data.</text>
</comment>
<dbReference type="SMART" id="SM00530">
    <property type="entry name" value="HTH_XRE"/>
    <property type="match status" value="1"/>
</dbReference>
<dbReference type="GO" id="GO:0003677">
    <property type="term" value="F:DNA binding"/>
    <property type="evidence" value="ECO:0007669"/>
    <property type="project" value="UniProtKB-KW"/>
</dbReference>
<dbReference type="PANTHER" id="PTHR46558:SF13">
    <property type="entry name" value="HTH-TYPE TRANSCRIPTIONAL REGULATOR IMMR"/>
    <property type="match status" value="1"/>
</dbReference>
<dbReference type="InterPro" id="IPR010982">
    <property type="entry name" value="Lambda_DNA-bd_dom_sf"/>
</dbReference>
<dbReference type="Gene3D" id="1.10.260.40">
    <property type="entry name" value="lambda repressor-like DNA-binding domains"/>
    <property type="match status" value="1"/>
</dbReference>
<dbReference type="EMBL" id="QSQR01000010">
    <property type="protein sequence ID" value="RGK45230.1"/>
    <property type="molecule type" value="Genomic_DNA"/>
</dbReference>
<reference evidence="4 5" key="1">
    <citation type="submission" date="2018-08" db="EMBL/GenBank/DDBJ databases">
        <title>A genome reference for cultivated species of the human gut microbiota.</title>
        <authorList>
            <person name="Zou Y."/>
            <person name="Xue W."/>
            <person name="Luo G."/>
        </authorList>
    </citation>
    <scope>NUCLEOTIDE SEQUENCE [LARGE SCALE GENOMIC DNA]</scope>
    <source>
        <strain evidence="4 5">TF10-9AT</strain>
    </source>
</reference>
<dbReference type="PROSITE" id="PS50943">
    <property type="entry name" value="HTH_CROC1"/>
    <property type="match status" value="1"/>
</dbReference>
<evidence type="ECO:0000256" key="2">
    <source>
        <dbReference type="SAM" id="Phobius"/>
    </source>
</evidence>
<gene>
    <name evidence="4" type="ORF">DXD09_09335</name>
</gene>
<feature type="domain" description="HTH cro/C1-type" evidence="3">
    <location>
        <begin position="51"/>
        <end position="105"/>
    </location>
</feature>
<organism evidence="4 5">
    <name type="scientific">Ligilactobacillus ruminis</name>
    <dbReference type="NCBI Taxonomy" id="1623"/>
    <lineage>
        <taxon>Bacteria</taxon>
        <taxon>Bacillati</taxon>
        <taxon>Bacillota</taxon>
        <taxon>Bacilli</taxon>
        <taxon>Lactobacillales</taxon>
        <taxon>Lactobacillaceae</taxon>
        <taxon>Ligilactobacillus</taxon>
    </lineage>
</organism>
<sequence>MTMSSAFYRERKRSFTSKKQRLSRNFDRLKELTVAKSGMKGGKFLNIGKQLKDARIESGYTQEQVAEQLDVSRQTISSWENGRTFPDIVSVVSLSDIYDVSLDALIKGDEKMLEHLEESTNIVKSNKKLLFAIIANILTAIAMIGLSVIIPSNEYVLAGVFCVMVIAASFLMHQIVKRI</sequence>
<evidence type="ECO:0000259" key="3">
    <source>
        <dbReference type="PROSITE" id="PS50943"/>
    </source>
</evidence>
<keyword evidence="2" id="KW-1133">Transmembrane helix</keyword>
<dbReference type="PANTHER" id="PTHR46558">
    <property type="entry name" value="TRACRIPTIONAL REGULATORY PROTEIN-RELATED-RELATED"/>
    <property type="match status" value="1"/>
</dbReference>
<accession>A0A8B2YZB1</accession>
<dbReference type="AlphaFoldDB" id="A0A8B2YZB1"/>
<feature type="transmembrane region" description="Helical" evidence="2">
    <location>
        <begin position="129"/>
        <end position="150"/>
    </location>
</feature>
<dbReference type="InterPro" id="IPR001387">
    <property type="entry name" value="Cro/C1-type_HTH"/>
</dbReference>
<protein>
    <submittedName>
        <fullName evidence="4">XRE family transcriptional regulator</fullName>
    </submittedName>
</protein>
<feature type="transmembrane region" description="Helical" evidence="2">
    <location>
        <begin position="156"/>
        <end position="176"/>
    </location>
</feature>
<evidence type="ECO:0000313" key="5">
    <source>
        <dbReference type="Proteomes" id="UP000260790"/>
    </source>
</evidence>
<dbReference type="Pfam" id="PF01381">
    <property type="entry name" value="HTH_3"/>
    <property type="match status" value="1"/>
</dbReference>
<keyword evidence="1" id="KW-0238">DNA-binding</keyword>